<dbReference type="EMBL" id="MU006223">
    <property type="protein sequence ID" value="KAF2828226.1"/>
    <property type="molecule type" value="Genomic_DNA"/>
</dbReference>
<dbReference type="Proteomes" id="UP000799424">
    <property type="component" value="Unassembled WGS sequence"/>
</dbReference>
<evidence type="ECO:0000256" key="2">
    <source>
        <dbReference type="ARBA" id="ARBA00022833"/>
    </source>
</evidence>
<keyword evidence="1" id="KW-0479">Metal-binding</keyword>
<protein>
    <recommendedName>
        <fullName evidence="6">Zn(2)-C6 fungal-type domain-containing protein</fullName>
    </recommendedName>
</protein>
<dbReference type="Gene3D" id="4.10.240.10">
    <property type="entry name" value="Zn(2)-C6 fungal-type DNA-binding domain"/>
    <property type="match status" value="1"/>
</dbReference>
<dbReference type="PRINTS" id="PR00755">
    <property type="entry name" value="AFLATOXINBRP"/>
</dbReference>
<dbReference type="PANTHER" id="PTHR47660">
    <property type="entry name" value="TRANSCRIPTION FACTOR WITH C2H2 AND ZN(2)-CYS(6) DNA BINDING DOMAIN (EUROFUNG)-RELATED-RELATED"/>
    <property type="match status" value="1"/>
</dbReference>
<proteinExistence type="predicted"/>
<dbReference type="SUPFAM" id="SSF57701">
    <property type="entry name" value="Zn2/Cys6 DNA-binding domain"/>
    <property type="match status" value="1"/>
</dbReference>
<dbReference type="Pfam" id="PF00172">
    <property type="entry name" value="Zn_clus"/>
    <property type="match status" value="1"/>
</dbReference>
<evidence type="ECO:0000313" key="7">
    <source>
        <dbReference type="EMBL" id="KAF2828226.1"/>
    </source>
</evidence>
<dbReference type="AlphaFoldDB" id="A0A6A7A4Z6"/>
<dbReference type="InterPro" id="IPR036864">
    <property type="entry name" value="Zn2-C6_fun-type_DNA-bd_sf"/>
</dbReference>
<dbReference type="PROSITE" id="PS00463">
    <property type="entry name" value="ZN2_CY6_FUNGAL_1"/>
    <property type="match status" value="1"/>
</dbReference>
<dbReference type="SMART" id="SM00066">
    <property type="entry name" value="GAL4"/>
    <property type="match status" value="1"/>
</dbReference>
<accession>A0A6A7A4Z6</accession>
<keyword evidence="3" id="KW-0805">Transcription regulation</keyword>
<gene>
    <name evidence="7" type="ORF">CC86DRAFT_369339</name>
</gene>
<sequence length="426" mass="46973">MSTYAEPNACSACARSKRRCGRQLPSCARCVDRGRSCVYPSSRSRAASSSRPLLSGSLIGLVPLVEGELLAADASITTYPTANLIPADDFILDPAYPLMDSEFTPPLSLNQTPNAPVNKADWFLAPETWTIARGAGVIGQAAVVSGISTLKKYVAVLQSWFERWATTGSNPIIHSRLYSKDFPASVQISYATLASYIHRTPANTDTLLRIVEDRARDLLLENGAVLDWVNEKQWTAEGEQEVDLFAQLTRLQALLVYQIIGLFDGDIRSRHFAEGRIAVQNNWANKLFHSAGKALSNTHDVASNLPTPSSDMQQQWYLWILSESIRRTWLVAVSLSSVYAALQQGWSVCPGGVMYTNRSGLWDASSAAEWEKLCFGQDVLFLQRKDGARLPLETAPADIDDFGTAMLGLTVGGDVLEQWRDRYNNF</sequence>
<name>A0A6A7A4Z6_9PLEO</name>
<keyword evidence="5" id="KW-0539">Nucleus</keyword>
<reference evidence="7" key="1">
    <citation type="journal article" date="2020" name="Stud. Mycol.">
        <title>101 Dothideomycetes genomes: a test case for predicting lifestyles and emergence of pathogens.</title>
        <authorList>
            <person name="Haridas S."/>
            <person name="Albert R."/>
            <person name="Binder M."/>
            <person name="Bloem J."/>
            <person name="Labutti K."/>
            <person name="Salamov A."/>
            <person name="Andreopoulos B."/>
            <person name="Baker S."/>
            <person name="Barry K."/>
            <person name="Bills G."/>
            <person name="Bluhm B."/>
            <person name="Cannon C."/>
            <person name="Castanera R."/>
            <person name="Culley D."/>
            <person name="Daum C."/>
            <person name="Ezra D."/>
            <person name="Gonzalez J."/>
            <person name="Henrissat B."/>
            <person name="Kuo A."/>
            <person name="Liang C."/>
            <person name="Lipzen A."/>
            <person name="Lutzoni F."/>
            <person name="Magnuson J."/>
            <person name="Mondo S."/>
            <person name="Nolan M."/>
            <person name="Ohm R."/>
            <person name="Pangilinan J."/>
            <person name="Park H.-J."/>
            <person name="Ramirez L."/>
            <person name="Alfaro M."/>
            <person name="Sun H."/>
            <person name="Tritt A."/>
            <person name="Yoshinaga Y."/>
            <person name="Zwiers L.-H."/>
            <person name="Turgeon B."/>
            <person name="Goodwin S."/>
            <person name="Spatafora J."/>
            <person name="Crous P."/>
            <person name="Grigoriev I."/>
        </authorList>
    </citation>
    <scope>NUCLEOTIDE SEQUENCE</scope>
    <source>
        <strain evidence="7">CBS 113818</strain>
    </source>
</reference>
<dbReference type="PANTHER" id="PTHR47660:SF3">
    <property type="entry name" value="FINGER DOMAIN PROTEIN, PUTATIVE (AFU_ORTHOLOGUE AFUA_4G03310)-RELATED"/>
    <property type="match status" value="1"/>
</dbReference>
<evidence type="ECO:0000256" key="3">
    <source>
        <dbReference type="ARBA" id="ARBA00023015"/>
    </source>
</evidence>
<dbReference type="OrthoDB" id="5355161at2759"/>
<feature type="domain" description="Zn(2)-C6 fungal-type" evidence="6">
    <location>
        <begin position="9"/>
        <end position="39"/>
    </location>
</feature>
<evidence type="ECO:0000256" key="5">
    <source>
        <dbReference type="ARBA" id="ARBA00023242"/>
    </source>
</evidence>
<dbReference type="GO" id="GO:0008270">
    <property type="term" value="F:zinc ion binding"/>
    <property type="evidence" value="ECO:0007669"/>
    <property type="project" value="InterPro"/>
</dbReference>
<keyword evidence="8" id="KW-1185">Reference proteome</keyword>
<evidence type="ECO:0000313" key="8">
    <source>
        <dbReference type="Proteomes" id="UP000799424"/>
    </source>
</evidence>
<evidence type="ECO:0000256" key="4">
    <source>
        <dbReference type="ARBA" id="ARBA00023163"/>
    </source>
</evidence>
<dbReference type="GO" id="GO:0000981">
    <property type="term" value="F:DNA-binding transcription factor activity, RNA polymerase II-specific"/>
    <property type="evidence" value="ECO:0007669"/>
    <property type="project" value="InterPro"/>
</dbReference>
<dbReference type="PROSITE" id="PS50048">
    <property type="entry name" value="ZN2_CY6_FUNGAL_2"/>
    <property type="match status" value="1"/>
</dbReference>
<dbReference type="CDD" id="cd00067">
    <property type="entry name" value="GAL4"/>
    <property type="match status" value="1"/>
</dbReference>
<evidence type="ECO:0000256" key="1">
    <source>
        <dbReference type="ARBA" id="ARBA00022723"/>
    </source>
</evidence>
<organism evidence="7 8">
    <name type="scientific">Ophiobolus disseminans</name>
    <dbReference type="NCBI Taxonomy" id="1469910"/>
    <lineage>
        <taxon>Eukaryota</taxon>
        <taxon>Fungi</taxon>
        <taxon>Dikarya</taxon>
        <taxon>Ascomycota</taxon>
        <taxon>Pezizomycotina</taxon>
        <taxon>Dothideomycetes</taxon>
        <taxon>Pleosporomycetidae</taxon>
        <taxon>Pleosporales</taxon>
        <taxon>Pleosporineae</taxon>
        <taxon>Phaeosphaeriaceae</taxon>
        <taxon>Ophiobolus</taxon>
    </lineage>
</organism>
<keyword evidence="4" id="KW-0804">Transcription</keyword>
<evidence type="ECO:0000259" key="6">
    <source>
        <dbReference type="PROSITE" id="PS50048"/>
    </source>
</evidence>
<dbReference type="InterPro" id="IPR001138">
    <property type="entry name" value="Zn2Cys6_DnaBD"/>
</dbReference>
<keyword evidence="2" id="KW-0862">Zinc</keyword>